<dbReference type="PROSITE" id="PS50158">
    <property type="entry name" value="ZF_CCHC"/>
    <property type="match status" value="1"/>
</dbReference>
<dbReference type="OrthoDB" id="1752054at2759"/>
<evidence type="ECO:0000256" key="2">
    <source>
        <dbReference type="SAM" id="MobiDB-lite"/>
    </source>
</evidence>
<dbReference type="EMBL" id="JAIQCV010000008">
    <property type="protein sequence ID" value="KAH1072811.1"/>
    <property type="molecule type" value="Genomic_DNA"/>
</dbReference>
<protein>
    <recommendedName>
        <fullName evidence="3">CCHC-type domain-containing protein</fullName>
    </recommendedName>
</protein>
<keyword evidence="1" id="KW-0479">Metal-binding</keyword>
<dbReference type="GO" id="GO:0008270">
    <property type="term" value="F:zinc ion binding"/>
    <property type="evidence" value="ECO:0007669"/>
    <property type="project" value="UniProtKB-KW"/>
</dbReference>
<proteinExistence type="predicted"/>
<evidence type="ECO:0000259" key="3">
    <source>
        <dbReference type="PROSITE" id="PS50158"/>
    </source>
</evidence>
<dbReference type="GO" id="GO:0003676">
    <property type="term" value="F:nucleic acid binding"/>
    <property type="evidence" value="ECO:0007669"/>
    <property type="project" value="InterPro"/>
</dbReference>
<comment type="caution">
    <text evidence="4">The sequence shown here is derived from an EMBL/GenBank/DDBJ whole genome shotgun (WGS) entry which is preliminary data.</text>
</comment>
<dbReference type="AlphaFoldDB" id="A0A9D3ZXD6"/>
<dbReference type="Proteomes" id="UP000828251">
    <property type="component" value="Unassembled WGS sequence"/>
</dbReference>
<evidence type="ECO:0000313" key="5">
    <source>
        <dbReference type="Proteomes" id="UP000828251"/>
    </source>
</evidence>
<evidence type="ECO:0000256" key="1">
    <source>
        <dbReference type="PROSITE-ProRule" id="PRU00047"/>
    </source>
</evidence>
<keyword evidence="5" id="KW-1185">Reference proteome</keyword>
<keyword evidence="1" id="KW-0863">Zinc-finger</keyword>
<feature type="domain" description="CCHC-type" evidence="3">
    <location>
        <begin position="51"/>
        <end position="64"/>
    </location>
</feature>
<feature type="region of interest" description="Disordered" evidence="2">
    <location>
        <begin position="20"/>
        <end position="41"/>
    </location>
</feature>
<dbReference type="InterPro" id="IPR036875">
    <property type="entry name" value="Znf_CCHC_sf"/>
</dbReference>
<dbReference type="InterPro" id="IPR001878">
    <property type="entry name" value="Znf_CCHC"/>
</dbReference>
<evidence type="ECO:0000313" key="4">
    <source>
        <dbReference type="EMBL" id="KAH1072811.1"/>
    </source>
</evidence>
<reference evidence="4 5" key="1">
    <citation type="journal article" date="2021" name="Plant Biotechnol. J.">
        <title>Multi-omics assisted identification of the key and species-specific regulatory components of drought-tolerant mechanisms in Gossypium stocksii.</title>
        <authorList>
            <person name="Yu D."/>
            <person name="Ke L."/>
            <person name="Zhang D."/>
            <person name="Wu Y."/>
            <person name="Sun Y."/>
            <person name="Mei J."/>
            <person name="Sun J."/>
            <person name="Sun Y."/>
        </authorList>
    </citation>
    <scope>NUCLEOTIDE SEQUENCE [LARGE SCALE GENOMIC DNA]</scope>
    <source>
        <strain evidence="5">cv. E1</strain>
        <tissue evidence="4">Leaf</tissue>
    </source>
</reference>
<organism evidence="4 5">
    <name type="scientific">Gossypium stocksii</name>
    <dbReference type="NCBI Taxonomy" id="47602"/>
    <lineage>
        <taxon>Eukaryota</taxon>
        <taxon>Viridiplantae</taxon>
        <taxon>Streptophyta</taxon>
        <taxon>Embryophyta</taxon>
        <taxon>Tracheophyta</taxon>
        <taxon>Spermatophyta</taxon>
        <taxon>Magnoliopsida</taxon>
        <taxon>eudicotyledons</taxon>
        <taxon>Gunneridae</taxon>
        <taxon>Pentapetalae</taxon>
        <taxon>rosids</taxon>
        <taxon>malvids</taxon>
        <taxon>Malvales</taxon>
        <taxon>Malvaceae</taxon>
        <taxon>Malvoideae</taxon>
        <taxon>Gossypium</taxon>
    </lineage>
</organism>
<accession>A0A9D3ZXD6</accession>
<gene>
    <name evidence="4" type="ORF">J1N35_025139</name>
</gene>
<dbReference type="SUPFAM" id="SSF57756">
    <property type="entry name" value="Retrovirus zinc finger-like domains"/>
    <property type="match status" value="1"/>
</dbReference>
<sequence length="78" mass="9055">MDELKSSLLVHKQKFRRNNGEEVLGGRGRGSYRGRGRGRGRQSFNKATIECFKCHKLGHFQYECLYWDKNANYAEVDG</sequence>
<feature type="compositionally biased region" description="Basic residues" evidence="2">
    <location>
        <begin position="30"/>
        <end position="40"/>
    </location>
</feature>
<name>A0A9D3ZXD6_9ROSI</name>
<keyword evidence="1" id="KW-0862">Zinc</keyword>